<accession>A0ABD0M579</accession>
<reference evidence="2 3" key="1">
    <citation type="journal article" date="2023" name="Sci. Data">
        <title>Genome assembly of the Korean intertidal mud-creeper Batillaria attramentaria.</title>
        <authorList>
            <person name="Patra A.K."/>
            <person name="Ho P.T."/>
            <person name="Jun S."/>
            <person name="Lee S.J."/>
            <person name="Kim Y."/>
            <person name="Won Y.J."/>
        </authorList>
    </citation>
    <scope>NUCLEOTIDE SEQUENCE [LARGE SCALE GENOMIC DNA]</scope>
    <source>
        <strain evidence="2">Wonlab-2016</strain>
    </source>
</reference>
<feature type="compositionally biased region" description="Basic and acidic residues" evidence="1">
    <location>
        <begin position="15"/>
        <end position="25"/>
    </location>
</feature>
<evidence type="ECO:0000313" key="3">
    <source>
        <dbReference type="Proteomes" id="UP001519460"/>
    </source>
</evidence>
<dbReference type="AlphaFoldDB" id="A0ABD0M579"/>
<comment type="caution">
    <text evidence="2">The sequence shown here is derived from an EMBL/GenBank/DDBJ whole genome shotgun (WGS) entry which is preliminary data.</text>
</comment>
<organism evidence="2 3">
    <name type="scientific">Batillaria attramentaria</name>
    <dbReference type="NCBI Taxonomy" id="370345"/>
    <lineage>
        <taxon>Eukaryota</taxon>
        <taxon>Metazoa</taxon>
        <taxon>Spiralia</taxon>
        <taxon>Lophotrochozoa</taxon>
        <taxon>Mollusca</taxon>
        <taxon>Gastropoda</taxon>
        <taxon>Caenogastropoda</taxon>
        <taxon>Sorbeoconcha</taxon>
        <taxon>Cerithioidea</taxon>
        <taxon>Batillariidae</taxon>
        <taxon>Batillaria</taxon>
    </lineage>
</organism>
<proteinExistence type="predicted"/>
<gene>
    <name evidence="2" type="ORF">BaRGS_00002539</name>
</gene>
<protein>
    <submittedName>
        <fullName evidence="2">Uncharacterized protein</fullName>
    </submittedName>
</protein>
<dbReference type="EMBL" id="JACVVK020000007">
    <property type="protein sequence ID" value="KAK7506427.1"/>
    <property type="molecule type" value="Genomic_DNA"/>
</dbReference>
<dbReference type="Proteomes" id="UP001519460">
    <property type="component" value="Unassembled WGS sequence"/>
</dbReference>
<evidence type="ECO:0000313" key="2">
    <source>
        <dbReference type="EMBL" id="KAK7506427.1"/>
    </source>
</evidence>
<name>A0ABD0M579_9CAEN</name>
<keyword evidence="3" id="KW-1185">Reference proteome</keyword>
<feature type="region of interest" description="Disordered" evidence="1">
    <location>
        <begin position="1"/>
        <end position="59"/>
    </location>
</feature>
<sequence>MNTCRDRGGSGPMKADLEWGREGEAVRSQVGDEGSDSLRGSMRRSPAPPVIDNNNSPGCSPFSVRRHARREPWEALYALSALRPAR</sequence>
<evidence type="ECO:0000256" key="1">
    <source>
        <dbReference type="SAM" id="MobiDB-lite"/>
    </source>
</evidence>